<accession>A0A8H3D9L5</accession>
<dbReference type="Proteomes" id="UP000663850">
    <property type="component" value="Unassembled WGS sequence"/>
</dbReference>
<proteinExistence type="predicted"/>
<organism evidence="1 2">
    <name type="scientific">Rhizoctonia solani</name>
    <dbReference type="NCBI Taxonomy" id="456999"/>
    <lineage>
        <taxon>Eukaryota</taxon>
        <taxon>Fungi</taxon>
        <taxon>Dikarya</taxon>
        <taxon>Basidiomycota</taxon>
        <taxon>Agaricomycotina</taxon>
        <taxon>Agaricomycetes</taxon>
        <taxon>Cantharellales</taxon>
        <taxon>Ceratobasidiaceae</taxon>
        <taxon>Rhizoctonia</taxon>
    </lineage>
</organism>
<reference evidence="1" key="1">
    <citation type="submission" date="2021-01" db="EMBL/GenBank/DDBJ databases">
        <authorList>
            <person name="Kaushik A."/>
        </authorList>
    </citation>
    <scope>NUCLEOTIDE SEQUENCE</scope>
    <source>
        <strain evidence="1">Type strain: AG8-Rh-89/</strain>
    </source>
</reference>
<evidence type="ECO:0000313" key="1">
    <source>
        <dbReference type="EMBL" id="CAE6517142.1"/>
    </source>
</evidence>
<sequence length="85" mass="9415">MFVNPKIRTHNSLAVINDHPLAIRYYSSHKDPCHYMFDILDIKDDQSAETLKINSNRLITSGVTNAIGALFAAYPPAAVRITGVT</sequence>
<evidence type="ECO:0000313" key="2">
    <source>
        <dbReference type="Proteomes" id="UP000663850"/>
    </source>
</evidence>
<name>A0A8H3D9L5_9AGAM</name>
<protein>
    <submittedName>
        <fullName evidence="1">Uncharacterized protein</fullName>
    </submittedName>
</protein>
<comment type="caution">
    <text evidence="1">The sequence shown here is derived from an EMBL/GenBank/DDBJ whole genome shotgun (WGS) entry which is preliminary data.</text>
</comment>
<dbReference type="AlphaFoldDB" id="A0A8H3D9L5"/>
<dbReference type="EMBL" id="CAJMWZ010006177">
    <property type="protein sequence ID" value="CAE6517142.1"/>
    <property type="molecule type" value="Genomic_DNA"/>
</dbReference>
<gene>
    <name evidence="1" type="ORF">RDB_LOCUS113679</name>
</gene>